<feature type="region of interest" description="Disordered" evidence="1">
    <location>
        <begin position="141"/>
        <end position="223"/>
    </location>
</feature>
<sequence length="244" mass="27076">MLALAQVLRGEDSADASLVTIGDKADPSWRKDAAARHRAARLEREWRLTLQPDYPSPAAFEPRFAEPRSASRPPAGDDPDTQEWKPLIDPMQVVRGITRSPIASPLPAPPVAPAAINDVSRPGFLRALASALRYLVRRGPAEPADKGAVPGESARRVQEARSSHPEKPQQRDVRPPPARMSFAYQPDCEQPDPHDDAYSQPPMPAAASPQADQQSQIDEIRTGLREFREAVRDLTESRTRRRYF</sequence>
<feature type="compositionally biased region" description="Basic and acidic residues" evidence="1">
    <location>
        <begin position="153"/>
        <end position="174"/>
    </location>
</feature>
<reference evidence="2 3" key="1">
    <citation type="submission" date="2023-08" db="EMBL/GenBank/DDBJ databases">
        <title>Implementing the SeqCode for naming new Mesorhizobium species isolated from Vachellia karroo root nodules.</title>
        <authorList>
            <person name="Van Lill M."/>
        </authorList>
    </citation>
    <scope>NUCLEOTIDE SEQUENCE [LARGE SCALE GENOMIC DNA]</scope>
    <source>
        <strain evidence="2 3">VK24D</strain>
    </source>
</reference>
<gene>
    <name evidence="2" type="ORF">RFN28_29270</name>
</gene>
<keyword evidence="3" id="KW-1185">Reference proteome</keyword>
<evidence type="ECO:0000313" key="2">
    <source>
        <dbReference type="EMBL" id="MDX8482519.1"/>
    </source>
</evidence>
<comment type="caution">
    <text evidence="2">The sequence shown here is derived from an EMBL/GenBank/DDBJ whole genome shotgun (WGS) entry which is preliminary data.</text>
</comment>
<name>A0ABU4Y6F2_9HYPH</name>
<evidence type="ECO:0000256" key="1">
    <source>
        <dbReference type="SAM" id="MobiDB-lite"/>
    </source>
</evidence>
<feature type="compositionally biased region" description="Low complexity" evidence="1">
    <location>
        <begin position="205"/>
        <end position="216"/>
    </location>
</feature>
<feature type="region of interest" description="Disordered" evidence="1">
    <location>
        <begin position="53"/>
        <end position="87"/>
    </location>
</feature>
<accession>A0ABU4Y6F2</accession>
<evidence type="ECO:0000313" key="3">
    <source>
        <dbReference type="Proteomes" id="UP001287059"/>
    </source>
</evidence>
<proteinExistence type="predicted"/>
<dbReference type="Proteomes" id="UP001287059">
    <property type="component" value="Unassembled WGS sequence"/>
</dbReference>
<dbReference type="RefSeq" id="WP_320290613.1">
    <property type="nucleotide sequence ID" value="NZ_JAVIIW010000051.1"/>
</dbReference>
<protein>
    <submittedName>
        <fullName evidence="2">Uncharacterized protein</fullName>
    </submittedName>
</protein>
<dbReference type="EMBL" id="JAVIIW010000051">
    <property type="protein sequence ID" value="MDX8482519.1"/>
    <property type="molecule type" value="Genomic_DNA"/>
</dbReference>
<organism evidence="2 3">
    <name type="scientific">Mesorhizobium album</name>
    <dbReference type="NCBI Taxonomy" id="3072314"/>
    <lineage>
        <taxon>Bacteria</taxon>
        <taxon>Pseudomonadati</taxon>
        <taxon>Pseudomonadota</taxon>
        <taxon>Alphaproteobacteria</taxon>
        <taxon>Hyphomicrobiales</taxon>
        <taxon>Phyllobacteriaceae</taxon>
        <taxon>Mesorhizobium</taxon>
    </lineage>
</organism>